<evidence type="ECO:0000313" key="4">
    <source>
        <dbReference type="Proteomes" id="UP000019373"/>
    </source>
</evidence>
<dbReference type="eggNOG" id="KOG1801">
    <property type="taxonomic scope" value="Eukaryota"/>
</dbReference>
<dbReference type="SUPFAM" id="SSF52540">
    <property type="entry name" value="P-loop containing nucleoside triphosphate hydrolases"/>
    <property type="match status" value="1"/>
</dbReference>
<dbReference type="GeneID" id="19243444"/>
<keyword evidence="4" id="KW-1185">Reference proteome</keyword>
<feature type="compositionally biased region" description="Acidic residues" evidence="1">
    <location>
        <begin position="148"/>
        <end position="163"/>
    </location>
</feature>
<dbReference type="Proteomes" id="UP000019373">
    <property type="component" value="Unassembled WGS sequence"/>
</dbReference>
<dbReference type="EMBL" id="KE721310">
    <property type="protein sequence ID" value="ERF70534.1"/>
    <property type="molecule type" value="Genomic_DNA"/>
</dbReference>
<feature type="domain" description="DNA2/NAM7 helicase-like C-terminal" evidence="2">
    <location>
        <begin position="1074"/>
        <end position="1261"/>
    </location>
</feature>
<sequence length="1431" mass="161242">MSEASPPQGVLPERSGPSSPSSAKDGGDAATFSSRSDPLVRPETTLESAPAETTHNEEEVGSSVRPTPTGISAPADTIHNEEEVDYLVRPDTAGPSAPADTQFEQEDKGAPLGDPLDINKGFDILDLGHDDDNEVLDEVQTSGLEPQDIIEEDVEMEEGEDIQPAEPSRKGKEKVADITSKHEWADMSSSFSLQEGEEGHDDAHDAKRMRQEFQPMPEEDAMAIAVGRSKTDAIKRLEKGTSAAAAIGLKLKREAREEPVDESTLAVLEEGVPAYRDCPKAISVPCLFQRWGDHKEFGGVKAQHANFSYRLRIDFGRYGRPSIQLTIRRSKVLSKPLDTAARDSYYEVKFKWQPGCVTDVQVQVDYGDQDNETRTEITRWMIESMMLTPFMDDRDVLIDKGLWQHSPRSQVERLSDEDKARLVALSFNGRHGQIETNINVAALQLGVRDPPTLRLLGDLFGKEDAGLTILFLVPDYNGVNPNQTSRDAYGFMHNEFSWFKLMYDGRWPPDHPYLDDEHELNITLDMRDISTFKNRMYVVYSKDVTKRQNAQKQETGVITYWPEPHGFYTHDLDMYYHSVKAYCIPLMVNVVRSWQWERPAEGVRTKVSEAQDTRMKTFYVFVWLPKDNRLRVPADQSPWHIEFAEEHWGHQVHQPKKSRWTGYVRNLTHRELMATGASFVLACNKPRRAQWVESADDCTEIQHYQQIRMTQIVSKESAQRVLASVREFAELSRDDLEALQMTLAYDKEVRQEVSDPLHHGHFAQEGVEEKCVEAWHKIVKLLAPQLDEGQLALLTEGFQHIYNRSKIVLGGAGCKKTTTFALAAVIMGVSEDDHETAESVACQKYLRFVPPASEKDALVRAQAEDESAMHVTGTARDPNYWHELDDAVGIAQAEAGLAEAMANDPSIDHDAAAAKMQQILLDWERLKADYDRMAEKPSRANEFPVRHSLPYAIQKYEHSRGALLAEAGDPKTLALDFRKATDNPTGVILDDCTVVGCTYVSSAHELMNWYFKPSVVFHEEASRAKLSTVKCALIFRYVKAHIFLGDIRQLKPFDAASHVSEFNKVGKMFILDWLIQKKHGYTWLKVDYRNHPDILQFPNREWYENLLESAPCVYEWVPQLDIWTKTFQEQYSVVVKSQYYCINVPRGISQVMEGGTSLQNFANAEVIACLCLSFVKNGMQQRANTVAVCVGLDGIILVTIDQYQGEDNDFVILDLTATQKGALFVDGEPMYQEATSHLTSENRLCTALTRAKYGCAIVGAAQSLERALANSEKGTGLVSCIHDAIDRGIMITDLTEDESNYVQDQIKQGAGYRDFMAETAMDRQYSWMASFRQSQLARQNRTKRHGAYGRPTGPTITYPGPDQGKQFQHFPPLVRDRAKERQAAPNVVPSTDKQETRNTRRPGSKPSKAARAAAETATEKLSSGCMRLEKR</sequence>
<proteinExistence type="predicted"/>
<dbReference type="CDD" id="cd18808">
    <property type="entry name" value="SF1_C_Upf1"/>
    <property type="match status" value="1"/>
</dbReference>
<feature type="region of interest" description="Disordered" evidence="1">
    <location>
        <begin position="1"/>
        <end position="117"/>
    </location>
</feature>
<reference evidence="4" key="1">
    <citation type="journal article" date="2014" name="BMC Genomics">
        <title>Genome characteristics reveal the impact of lichenization on lichen-forming fungus Endocarpon pusillum Hedwig (Verrucariales, Ascomycota).</title>
        <authorList>
            <person name="Wang Y.-Y."/>
            <person name="Liu B."/>
            <person name="Zhang X.-Y."/>
            <person name="Zhou Q.-M."/>
            <person name="Zhang T."/>
            <person name="Li H."/>
            <person name="Yu Y.-F."/>
            <person name="Zhang X.-L."/>
            <person name="Hao X.-Y."/>
            <person name="Wang M."/>
            <person name="Wang L."/>
            <person name="Wei J.-C."/>
        </authorList>
    </citation>
    <scope>NUCLEOTIDE SEQUENCE [LARGE SCALE GENOMIC DNA]</scope>
    <source>
        <strain evidence="4">Z07020 / HMAS-L-300199</strain>
    </source>
</reference>
<evidence type="ECO:0000256" key="1">
    <source>
        <dbReference type="SAM" id="MobiDB-lite"/>
    </source>
</evidence>
<dbReference type="InterPro" id="IPR047187">
    <property type="entry name" value="SF1_C_Upf1"/>
</dbReference>
<dbReference type="InterPro" id="IPR045055">
    <property type="entry name" value="DNA2/NAM7-like"/>
</dbReference>
<dbReference type="InterPro" id="IPR041679">
    <property type="entry name" value="DNA2/NAM7-like_C"/>
</dbReference>
<accession>U1HNC9</accession>
<name>U1HNC9_ENDPU</name>
<dbReference type="OrthoDB" id="4369796at2759"/>
<organism evidence="3 4">
    <name type="scientific">Endocarpon pusillum (strain Z07020 / HMAS-L-300199)</name>
    <name type="common">Lichen-forming fungus</name>
    <dbReference type="NCBI Taxonomy" id="1263415"/>
    <lineage>
        <taxon>Eukaryota</taxon>
        <taxon>Fungi</taxon>
        <taxon>Dikarya</taxon>
        <taxon>Ascomycota</taxon>
        <taxon>Pezizomycotina</taxon>
        <taxon>Eurotiomycetes</taxon>
        <taxon>Chaetothyriomycetidae</taxon>
        <taxon>Verrucariales</taxon>
        <taxon>Verrucariaceae</taxon>
        <taxon>Endocarpon</taxon>
    </lineage>
</organism>
<feature type="compositionally biased region" description="Basic and acidic residues" evidence="1">
    <location>
        <begin position="167"/>
        <end position="185"/>
    </location>
</feature>
<evidence type="ECO:0000313" key="3">
    <source>
        <dbReference type="EMBL" id="ERF70534.1"/>
    </source>
</evidence>
<dbReference type="PANTHER" id="PTHR10887">
    <property type="entry name" value="DNA2/NAM7 HELICASE FAMILY"/>
    <property type="match status" value="1"/>
</dbReference>
<protein>
    <recommendedName>
        <fullName evidence="2">DNA2/NAM7 helicase-like C-terminal domain-containing protein</fullName>
    </recommendedName>
</protein>
<dbReference type="RefSeq" id="XP_007803828.1">
    <property type="nucleotide sequence ID" value="XM_007805637.1"/>
</dbReference>
<dbReference type="Pfam" id="PF13087">
    <property type="entry name" value="AAA_12"/>
    <property type="match status" value="1"/>
</dbReference>
<dbReference type="PANTHER" id="PTHR10887:SF495">
    <property type="entry name" value="HELICASE SENATAXIN ISOFORM X1-RELATED"/>
    <property type="match status" value="1"/>
</dbReference>
<evidence type="ECO:0000259" key="2">
    <source>
        <dbReference type="Pfam" id="PF13087"/>
    </source>
</evidence>
<gene>
    <name evidence="3" type="ORF">EPUS_08596</name>
</gene>
<dbReference type="Gene3D" id="3.40.50.300">
    <property type="entry name" value="P-loop containing nucleotide triphosphate hydrolases"/>
    <property type="match status" value="3"/>
</dbReference>
<feature type="region of interest" description="Disordered" evidence="1">
    <location>
        <begin position="140"/>
        <end position="205"/>
    </location>
</feature>
<feature type="region of interest" description="Disordered" evidence="1">
    <location>
        <begin position="1336"/>
        <end position="1431"/>
    </location>
</feature>
<dbReference type="InterPro" id="IPR027417">
    <property type="entry name" value="P-loop_NTPase"/>
</dbReference>
<dbReference type="HOGENOM" id="CLU_252435_0_0_1"/>